<evidence type="ECO:0000313" key="2">
    <source>
        <dbReference type="Proteomes" id="UP000609064"/>
    </source>
</evidence>
<sequence length="52" mass="6007">MSENNYIFFDTNALIRFFEGDELVRAILDDKNFCISVVTEMEIQCKPNITAS</sequence>
<evidence type="ECO:0008006" key="3">
    <source>
        <dbReference type="Google" id="ProtNLM"/>
    </source>
</evidence>
<dbReference type="AlphaFoldDB" id="A0A916YQM3"/>
<keyword evidence="2" id="KW-1185">Reference proteome</keyword>
<dbReference type="SUPFAM" id="SSF88723">
    <property type="entry name" value="PIN domain-like"/>
    <property type="match status" value="1"/>
</dbReference>
<reference evidence="1" key="2">
    <citation type="submission" date="2020-09" db="EMBL/GenBank/DDBJ databases">
        <authorList>
            <person name="Sun Q."/>
            <person name="Zhou Y."/>
        </authorList>
    </citation>
    <scope>NUCLEOTIDE SEQUENCE</scope>
    <source>
        <strain evidence="1">CGMCC 1.15958</strain>
    </source>
</reference>
<accession>A0A916YQM3</accession>
<reference evidence="1" key="1">
    <citation type="journal article" date="2014" name="Int. J. Syst. Evol. Microbiol.">
        <title>Complete genome sequence of Corynebacterium casei LMG S-19264T (=DSM 44701T), isolated from a smear-ripened cheese.</title>
        <authorList>
            <consortium name="US DOE Joint Genome Institute (JGI-PGF)"/>
            <person name="Walter F."/>
            <person name="Albersmeier A."/>
            <person name="Kalinowski J."/>
            <person name="Ruckert C."/>
        </authorList>
    </citation>
    <scope>NUCLEOTIDE SEQUENCE</scope>
    <source>
        <strain evidence="1">CGMCC 1.15958</strain>
    </source>
</reference>
<protein>
    <recommendedName>
        <fullName evidence="3">PIN domain-containing protein</fullName>
    </recommendedName>
</protein>
<organism evidence="1 2">
    <name type="scientific">Emticicia aquatilis</name>
    <dbReference type="NCBI Taxonomy" id="1537369"/>
    <lineage>
        <taxon>Bacteria</taxon>
        <taxon>Pseudomonadati</taxon>
        <taxon>Bacteroidota</taxon>
        <taxon>Cytophagia</taxon>
        <taxon>Cytophagales</taxon>
        <taxon>Leadbetterellaceae</taxon>
        <taxon>Emticicia</taxon>
    </lineage>
</organism>
<dbReference type="InterPro" id="IPR029060">
    <property type="entry name" value="PIN-like_dom_sf"/>
</dbReference>
<name>A0A916YQM3_9BACT</name>
<dbReference type="EMBL" id="BMKK01000003">
    <property type="protein sequence ID" value="GGD55806.1"/>
    <property type="molecule type" value="Genomic_DNA"/>
</dbReference>
<dbReference type="Proteomes" id="UP000609064">
    <property type="component" value="Unassembled WGS sequence"/>
</dbReference>
<dbReference type="Gene3D" id="3.40.50.1010">
    <property type="entry name" value="5'-nuclease"/>
    <property type="match status" value="1"/>
</dbReference>
<gene>
    <name evidence="1" type="ORF">GCM10011514_19900</name>
</gene>
<comment type="caution">
    <text evidence="1">The sequence shown here is derived from an EMBL/GenBank/DDBJ whole genome shotgun (WGS) entry which is preliminary data.</text>
</comment>
<evidence type="ECO:0000313" key="1">
    <source>
        <dbReference type="EMBL" id="GGD55806.1"/>
    </source>
</evidence>
<proteinExistence type="predicted"/>